<dbReference type="SUPFAM" id="SSF47384">
    <property type="entry name" value="Homodimeric domain of signal transducing histidine kinase"/>
    <property type="match status" value="1"/>
</dbReference>
<dbReference type="PRINTS" id="PR00344">
    <property type="entry name" value="BCTRLSENSOR"/>
</dbReference>
<dbReference type="PANTHER" id="PTHR43304">
    <property type="entry name" value="PHYTOCHROME-LIKE PROTEIN CPH1"/>
    <property type="match status" value="1"/>
</dbReference>
<evidence type="ECO:0000313" key="11">
    <source>
        <dbReference type="EMBL" id="RDL44831.1"/>
    </source>
</evidence>
<evidence type="ECO:0000256" key="3">
    <source>
        <dbReference type="ARBA" id="ARBA00022553"/>
    </source>
</evidence>
<dbReference type="OrthoDB" id="9808408at2"/>
<dbReference type="GO" id="GO:0005886">
    <property type="term" value="C:plasma membrane"/>
    <property type="evidence" value="ECO:0007669"/>
    <property type="project" value="UniProtKB-ARBA"/>
</dbReference>
<feature type="transmembrane region" description="Helical" evidence="7">
    <location>
        <begin position="6"/>
        <end position="26"/>
    </location>
</feature>
<evidence type="ECO:0000256" key="2">
    <source>
        <dbReference type="ARBA" id="ARBA00012438"/>
    </source>
</evidence>
<dbReference type="InterPro" id="IPR003594">
    <property type="entry name" value="HATPase_dom"/>
</dbReference>
<dbReference type="Pfam" id="PF02518">
    <property type="entry name" value="HATPase_c"/>
    <property type="match status" value="1"/>
</dbReference>
<evidence type="ECO:0000259" key="8">
    <source>
        <dbReference type="PROSITE" id="PS50109"/>
    </source>
</evidence>
<dbReference type="PROSITE" id="PS50109">
    <property type="entry name" value="HIS_KIN"/>
    <property type="match status" value="1"/>
</dbReference>
<gene>
    <name evidence="11" type="ORF">DN730_04225</name>
</gene>
<dbReference type="Proteomes" id="UP000254326">
    <property type="component" value="Unassembled WGS sequence"/>
</dbReference>
<organism evidence="11 12">
    <name type="scientific">Marinomonas piezotolerans</name>
    <dbReference type="NCBI Taxonomy" id="2213058"/>
    <lineage>
        <taxon>Bacteria</taxon>
        <taxon>Pseudomonadati</taxon>
        <taxon>Pseudomonadota</taxon>
        <taxon>Gammaproteobacteria</taxon>
        <taxon>Oceanospirillales</taxon>
        <taxon>Oceanospirillaceae</taxon>
        <taxon>Marinomonas</taxon>
    </lineage>
</organism>
<evidence type="ECO:0000313" key="12">
    <source>
        <dbReference type="Proteomes" id="UP000254326"/>
    </source>
</evidence>
<dbReference type="InterPro" id="IPR036890">
    <property type="entry name" value="HATPase_C_sf"/>
</dbReference>
<comment type="catalytic activity">
    <reaction evidence="1">
        <text>ATP + protein L-histidine = ADP + protein N-phospho-L-histidine.</text>
        <dbReference type="EC" id="2.7.13.3"/>
    </reaction>
</comment>
<feature type="domain" description="Histidine kinase" evidence="8">
    <location>
        <begin position="234"/>
        <end position="448"/>
    </location>
</feature>
<dbReference type="SMART" id="SM00387">
    <property type="entry name" value="HATPase_c"/>
    <property type="match status" value="1"/>
</dbReference>
<name>A0A370UAS6_9GAMM</name>
<dbReference type="SUPFAM" id="SSF55874">
    <property type="entry name" value="ATPase domain of HSP90 chaperone/DNA topoisomerase II/histidine kinase"/>
    <property type="match status" value="1"/>
</dbReference>
<dbReference type="Pfam" id="PF00989">
    <property type="entry name" value="PAS"/>
    <property type="match status" value="1"/>
</dbReference>
<dbReference type="Pfam" id="PF00512">
    <property type="entry name" value="HisKA"/>
    <property type="match status" value="1"/>
</dbReference>
<dbReference type="InterPro" id="IPR013767">
    <property type="entry name" value="PAS_fold"/>
</dbReference>
<accession>A0A370UAS6</accession>
<dbReference type="GO" id="GO:0006355">
    <property type="term" value="P:regulation of DNA-templated transcription"/>
    <property type="evidence" value="ECO:0007669"/>
    <property type="project" value="InterPro"/>
</dbReference>
<evidence type="ECO:0000259" key="10">
    <source>
        <dbReference type="PROSITE" id="PS50113"/>
    </source>
</evidence>
<keyword evidence="12" id="KW-1185">Reference proteome</keyword>
<proteinExistence type="predicted"/>
<keyword evidence="7" id="KW-0812">Transmembrane</keyword>
<evidence type="ECO:0000259" key="9">
    <source>
        <dbReference type="PROSITE" id="PS50112"/>
    </source>
</evidence>
<keyword evidence="5 11" id="KW-0418">Kinase</keyword>
<feature type="domain" description="PAS" evidence="9">
    <location>
        <begin position="89"/>
        <end position="158"/>
    </location>
</feature>
<dbReference type="InterPro" id="IPR000700">
    <property type="entry name" value="PAS-assoc_C"/>
</dbReference>
<dbReference type="InterPro" id="IPR005467">
    <property type="entry name" value="His_kinase_dom"/>
</dbReference>
<dbReference type="PROSITE" id="PS50112">
    <property type="entry name" value="PAS"/>
    <property type="match status" value="1"/>
</dbReference>
<dbReference type="EC" id="2.7.13.3" evidence="2"/>
<dbReference type="InterPro" id="IPR004358">
    <property type="entry name" value="Sig_transdc_His_kin-like_C"/>
</dbReference>
<protein>
    <recommendedName>
        <fullName evidence="2">histidine kinase</fullName>
        <ecNumber evidence="2">2.7.13.3</ecNumber>
    </recommendedName>
</protein>
<dbReference type="SUPFAM" id="SSF55785">
    <property type="entry name" value="PYP-like sensor domain (PAS domain)"/>
    <property type="match status" value="1"/>
</dbReference>
<evidence type="ECO:0000256" key="1">
    <source>
        <dbReference type="ARBA" id="ARBA00000085"/>
    </source>
</evidence>
<dbReference type="SMART" id="SM00388">
    <property type="entry name" value="HisKA"/>
    <property type="match status" value="1"/>
</dbReference>
<dbReference type="PROSITE" id="PS50113">
    <property type="entry name" value="PAC"/>
    <property type="match status" value="1"/>
</dbReference>
<dbReference type="NCBIfam" id="TIGR00229">
    <property type="entry name" value="sensory_box"/>
    <property type="match status" value="1"/>
</dbReference>
<dbReference type="Gene3D" id="3.30.450.20">
    <property type="entry name" value="PAS domain"/>
    <property type="match status" value="1"/>
</dbReference>
<feature type="domain" description="PAC" evidence="10">
    <location>
        <begin position="166"/>
        <end position="216"/>
    </location>
</feature>
<dbReference type="CDD" id="cd00082">
    <property type="entry name" value="HisKA"/>
    <property type="match status" value="1"/>
</dbReference>
<dbReference type="EMBL" id="QKRA01000002">
    <property type="protein sequence ID" value="RDL44831.1"/>
    <property type="molecule type" value="Genomic_DNA"/>
</dbReference>
<dbReference type="AlphaFoldDB" id="A0A370UAS6"/>
<dbReference type="SMART" id="SM00091">
    <property type="entry name" value="PAS"/>
    <property type="match status" value="1"/>
</dbReference>
<evidence type="ECO:0000256" key="4">
    <source>
        <dbReference type="ARBA" id="ARBA00022679"/>
    </source>
</evidence>
<keyword evidence="4" id="KW-0808">Transferase</keyword>
<dbReference type="InterPro" id="IPR003661">
    <property type="entry name" value="HisK_dim/P_dom"/>
</dbReference>
<dbReference type="GO" id="GO:0000155">
    <property type="term" value="F:phosphorelay sensor kinase activity"/>
    <property type="evidence" value="ECO:0007669"/>
    <property type="project" value="InterPro"/>
</dbReference>
<feature type="coiled-coil region" evidence="6">
    <location>
        <begin position="30"/>
        <end position="78"/>
    </location>
</feature>
<evidence type="ECO:0000256" key="6">
    <source>
        <dbReference type="SAM" id="Coils"/>
    </source>
</evidence>
<keyword evidence="3" id="KW-0597">Phosphoprotein</keyword>
<keyword evidence="7" id="KW-1133">Transmembrane helix</keyword>
<dbReference type="InterPro" id="IPR036097">
    <property type="entry name" value="HisK_dim/P_sf"/>
</dbReference>
<dbReference type="Gene3D" id="1.10.287.130">
    <property type="match status" value="1"/>
</dbReference>
<dbReference type="PANTHER" id="PTHR43304:SF1">
    <property type="entry name" value="PAC DOMAIN-CONTAINING PROTEIN"/>
    <property type="match status" value="1"/>
</dbReference>
<sequence>MDLNMGEDIVILVVYCLVLLFFGLVVQRRSRELEHSNQRLKAEVERREKVEAELRQLSDSLEQEVDQRTRELQDIQVALEREVKATELAKQRMTSIFESAPNGMLVVNKEGVITQANSMVASIFRCSAQELVGQSVESLVPQELREQHHHNRQEFQQQPSKRMMGARRDLYGVRFDGSRVPVEVGLHPVGLDGGAEIVAAVVDISERKAYEQRIHERNTALESSNRELQEFAFIASHDLREPLRKIISFSTLLQEGEYGEFTQEGNEFSGYIVSAAERMRDLLSDLLAYSRVTSKASPFKRVRLNSLLDEVLDDLQLMIEETGAEIHVADLPILAVDKVQFRQLFQNLIGNALKYHHPSRVPIIQIEDHSDEHYARIVVQDNGIGFDQAQAEHIFEVFRRLHTMHAFPGTGMGLAICRKIVQRHGGHIYAHSKEGEGTRMTIELVHEDGGRDDRSE</sequence>
<comment type="caution">
    <text evidence="11">The sequence shown here is derived from an EMBL/GenBank/DDBJ whole genome shotgun (WGS) entry which is preliminary data.</text>
</comment>
<dbReference type="RefSeq" id="WP_115466870.1">
    <property type="nucleotide sequence ID" value="NZ_QKRA01000002.1"/>
</dbReference>
<evidence type="ECO:0000256" key="5">
    <source>
        <dbReference type="ARBA" id="ARBA00022777"/>
    </source>
</evidence>
<keyword evidence="7" id="KW-0472">Membrane</keyword>
<dbReference type="InterPro" id="IPR035965">
    <property type="entry name" value="PAS-like_dom_sf"/>
</dbReference>
<dbReference type="InterPro" id="IPR000014">
    <property type="entry name" value="PAS"/>
</dbReference>
<reference evidence="11 12" key="1">
    <citation type="submission" date="2018-06" db="EMBL/GenBank/DDBJ databases">
        <title>Marinomonas sp. YLB-05 draft genome sequence.</title>
        <authorList>
            <person name="Yu L."/>
            <person name="Tang X."/>
        </authorList>
    </citation>
    <scope>NUCLEOTIDE SEQUENCE [LARGE SCALE GENOMIC DNA]</scope>
    <source>
        <strain evidence="11 12">YLB-05</strain>
    </source>
</reference>
<dbReference type="CDD" id="cd00130">
    <property type="entry name" value="PAS"/>
    <property type="match status" value="1"/>
</dbReference>
<dbReference type="FunFam" id="3.30.565.10:FF:000006">
    <property type="entry name" value="Sensor histidine kinase WalK"/>
    <property type="match status" value="1"/>
</dbReference>
<evidence type="ECO:0000256" key="7">
    <source>
        <dbReference type="SAM" id="Phobius"/>
    </source>
</evidence>
<keyword evidence="6" id="KW-0175">Coiled coil</keyword>
<dbReference type="Gene3D" id="3.30.565.10">
    <property type="entry name" value="Histidine kinase-like ATPase, C-terminal domain"/>
    <property type="match status" value="1"/>
</dbReference>
<dbReference type="InterPro" id="IPR052162">
    <property type="entry name" value="Sensor_kinase/Photoreceptor"/>
</dbReference>